<dbReference type="AlphaFoldDB" id="X1CBQ8"/>
<accession>X1CBQ8</accession>
<proteinExistence type="predicted"/>
<gene>
    <name evidence="1" type="ORF">S01H4_23936</name>
</gene>
<name>X1CBQ8_9ZZZZ</name>
<dbReference type="EMBL" id="BART01011178">
    <property type="protein sequence ID" value="GAG81731.1"/>
    <property type="molecule type" value="Genomic_DNA"/>
</dbReference>
<evidence type="ECO:0000313" key="1">
    <source>
        <dbReference type="EMBL" id="GAG81731.1"/>
    </source>
</evidence>
<comment type="caution">
    <text evidence="1">The sequence shown here is derived from an EMBL/GenBank/DDBJ whole genome shotgun (WGS) entry which is preliminary data.</text>
</comment>
<organism evidence="1">
    <name type="scientific">marine sediment metagenome</name>
    <dbReference type="NCBI Taxonomy" id="412755"/>
    <lineage>
        <taxon>unclassified sequences</taxon>
        <taxon>metagenomes</taxon>
        <taxon>ecological metagenomes</taxon>
    </lineage>
</organism>
<protein>
    <submittedName>
        <fullName evidence="1">Uncharacterized protein</fullName>
    </submittedName>
</protein>
<reference evidence="1" key="1">
    <citation type="journal article" date="2014" name="Front. Microbiol.">
        <title>High frequency of phylogenetically diverse reductive dehalogenase-homologous genes in deep subseafloor sedimentary metagenomes.</title>
        <authorList>
            <person name="Kawai M."/>
            <person name="Futagami T."/>
            <person name="Toyoda A."/>
            <person name="Takaki Y."/>
            <person name="Nishi S."/>
            <person name="Hori S."/>
            <person name="Arai W."/>
            <person name="Tsubouchi T."/>
            <person name="Morono Y."/>
            <person name="Uchiyama I."/>
            <person name="Ito T."/>
            <person name="Fujiyama A."/>
            <person name="Inagaki F."/>
            <person name="Takami H."/>
        </authorList>
    </citation>
    <scope>NUCLEOTIDE SEQUENCE</scope>
    <source>
        <strain evidence="1">Expedition CK06-06</strain>
    </source>
</reference>
<sequence>MGIIDDVKDIAKLIKKYDDAELYKKIIDLSYEIFELRENNLMLKGKIKVLKEEKKINEKIVFEKPYYWLKDGAKKDGPYCQKCFDDNKKLIRLQERKNGRWYCLVCKNSVVDSSYKPLN</sequence>